<sequence length="24" mass="2735">MNETARGVDRNLTNYADAGFSRYL</sequence>
<gene>
    <name evidence="1" type="ORF">METZ01_LOCUS294241</name>
</gene>
<evidence type="ECO:0000313" key="1">
    <source>
        <dbReference type="EMBL" id="SVC41387.1"/>
    </source>
</evidence>
<protein>
    <submittedName>
        <fullName evidence="1">Uncharacterized protein</fullName>
    </submittedName>
</protein>
<dbReference type="AlphaFoldDB" id="A0A382M149"/>
<dbReference type="EMBL" id="UINC01089909">
    <property type="protein sequence ID" value="SVC41387.1"/>
    <property type="molecule type" value="Genomic_DNA"/>
</dbReference>
<accession>A0A382M149</accession>
<proteinExistence type="predicted"/>
<name>A0A382M149_9ZZZZ</name>
<reference evidence="1" key="1">
    <citation type="submission" date="2018-05" db="EMBL/GenBank/DDBJ databases">
        <authorList>
            <person name="Lanie J.A."/>
            <person name="Ng W.-L."/>
            <person name="Kazmierczak K.M."/>
            <person name="Andrzejewski T.M."/>
            <person name="Davidsen T.M."/>
            <person name="Wayne K.J."/>
            <person name="Tettelin H."/>
            <person name="Glass J.I."/>
            <person name="Rusch D."/>
            <person name="Podicherti R."/>
            <person name="Tsui H.-C.T."/>
            <person name="Winkler M.E."/>
        </authorList>
    </citation>
    <scope>NUCLEOTIDE SEQUENCE</scope>
</reference>
<organism evidence="1">
    <name type="scientific">marine metagenome</name>
    <dbReference type="NCBI Taxonomy" id="408172"/>
    <lineage>
        <taxon>unclassified sequences</taxon>
        <taxon>metagenomes</taxon>
        <taxon>ecological metagenomes</taxon>
    </lineage>
</organism>
<feature type="non-terminal residue" evidence="1">
    <location>
        <position position="24"/>
    </location>
</feature>